<proteinExistence type="predicted"/>
<sequence length="231" mass="24469">MKVPDMRPTKRLAVQTRPETGSKMQTQRGVVLLLALIMLVAMTLAGIVLYRQIGTGLIIARNLSFKRTAAVAADRGIEAARTWLVAQTAAGLELGSVAAGYYPGWCNTSLNVNNIPDADNDGIPDNCGAIPAPSTFDPLTYNWANSVVATNNDGAGNEVRYVIHRLCQTSGAINAAGQQCVTIGSTLAGGSHGAGSYGTQTLSNTFQPYFRVTSRVLGPTNTVVYTQVVMY</sequence>
<accession>A0A0C5J2B0</accession>
<evidence type="ECO:0000256" key="1">
    <source>
        <dbReference type="SAM" id="MobiDB-lite"/>
    </source>
</evidence>
<gene>
    <name evidence="3" type="ORF">PG1C_13575</name>
</gene>
<keyword evidence="2" id="KW-0812">Transmembrane</keyword>
<organism evidence="3 4">
    <name type="scientific">Rugosibacter aromaticivorans</name>
    <dbReference type="NCBI Taxonomy" id="1565605"/>
    <lineage>
        <taxon>Bacteria</taxon>
        <taxon>Pseudomonadati</taxon>
        <taxon>Pseudomonadota</taxon>
        <taxon>Betaproteobacteria</taxon>
        <taxon>Nitrosomonadales</taxon>
        <taxon>Sterolibacteriaceae</taxon>
        <taxon>Rugosibacter</taxon>
    </lineage>
</organism>
<dbReference type="EMBL" id="CP010554">
    <property type="protein sequence ID" value="AJP49182.1"/>
    <property type="molecule type" value="Genomic_DNA"/>
</dbReference>
<dbReference type="HOGENOM" id="CLU_105026_0_0_4"/>
<dbReference type="STRING" id="1565605.PG1C_13575"/>
<feature type="region of interest" description="Disordered" evidence="1">
    <location>
        <begin position="1"/>
        <end position="21"/>
    </location>
</feature>
<name>A0A0C5J2B0_9PROT</name>
<dbReference type="RefSeq" id="WP_202635295.1">
    <property type="nucleotide sequence ID" value="NZ_CP010554.1"/>
</dbReference>
<protein>
    <recommendedName>
        <fullName evidence="5">Type 4 fimbrial biogenesis protein PilX N-terminal domain-containing protein</fullName>
    </recommendedName>
</protein>
<evidence type="ECO:0000313" key="3">
    <source>
        <dbReference type="EMBL" id="AJP49182.1"/>
    </source>
</evidence>
<feature type="transmembrane region" description="Helical" evidence="2">
    <location>
        <begin position="30"/>
        <end position="50"/>
    </location>
</feature>
<evidence type="ECO:0000256" key="2">
    <source>
        <dbReference type="SAM" id="Phobius"/>
    </source>
</evidence>
<dbReference type="Proteomes" id="UP000061603">
    <property type="component" value="Chromosome"/>
</dbReference>
<evidence type="ECO:0008006" key="5">
    <source>
        <dbReference type="Google" id="ProtNLM"/>
    </source>
</evidence>
<reference evidence="3 4" key="1">
    <citation type="journal article" date="2015" name="Genome Announc.">
        <title>Complete Genome Sequence of a Novel Bacterium within the Family Rhodocyclaceae That Degrades Polycyclic Aromatic Hydrocarbons.</title>
        <authorList>
            <person name="Singleton D.R."/>
            <person name="Dickey A.N."/>
            <person name="Scholl E.H."/>
            <person name="Wright F.A."/>
            <person name="Aitken M.D."/>
        </authorList>
    </citation>
    <scope>NUCLEOTIDE SEQUENCE [LARGE SCALE GENOMIC DNA]</scope>
    <source>
        <strain evidence="4">PG1-Ca6</strain>
    </source>
</reference>
<dbReference type="KEGG" id="rbu:PG1C_13575"/>
<keyword evidence="2" id="KW-0472">Membrane</keyword>
<keyword evidence="4" id="KW-1185">Reference proteome</keyword>
<dbReference type="AlphaFoldDB" id="A0A0C5J2B0"/>
<keyword evidence="2" id="KW-1133">Transmembrane helix</keyword>
<evidence type="ECO:0000313" key="4">
    <source>
        <dbReference type="Proteomes" id="UP000061603"/>
    </source>
</evidence>